<evidence type="ECO:0000313" key="1">
    <source>
        <dbReference type="EMBL" id="QDP79009.1"/>
    </source>
</evidence>
<dbReference type="Gene3D" id="3.40.50.1000">
    <property type="entry name" value="HAD superfamily/HAD-like"/>
    <property type="match status" value="1"/>
</dbReference>
<dbReference type="RefSeq" id="WP_143980482.1">
    <property type="nucleotide sequence ID" value="NZ_CP041695.1"/>
</dbReference>
<organism evidence="1 2">
    <name type="scientific">Nocardia otitidiscaviarum</name>
    <dbReference type="NCBI Taxonomy" id="1823"/>
    <lineage>
        <taxon>Bacteria</taxon>
        <taxon>Bacillati</taxon>
        <taxon>Actinomycetota</taxon>
        <taxon>Actinomycetes</taxon>
        <taxon>Mycobacteriales</taxon>
        <taxon>Nocardiaceae</taxon>
        <taxon>Nocardia</taxon>
    </lineage>
</organism>
<dbReference type="SUPFAM" id="SSF56784">
    <property type="entry name" value="HAD-like"/>
    <property type="match status" value="1"/>
</dbReference>
<dbReference type="InterPro" id="IPR023214">
    <property type="entry name" value="HAD_sf"/>
</dbReference>
<accession>A0A516NJF3</accession>
<dbReference type="Pfam" id="PF00702">
    <property type="entry name" value="Hydrolase"/>
    <property type="match status" value="1"/>
</dbReference>
<proteinExistence type="predicted"/>
<dbReference type="EMBL" id="CP041695">
    <property type="protein sequence ID" value="QDP79009.1"/>
    <property type="molecule type" value="Genomic_DNA"/>
</dbReference>
<protein>
    <submittedName>
        <fullName evidence="1">Uncharacterized protein</fullName>
    </submittedName>
</protein>
<dbReference type="AlphaFoldDB" id="A0A516NJF3"/>
<dbReference type="KEGG" id="nod:FOH10_09965"/>
<dbReference type="GeneID" id="80332720"/>
<sequence>MNRDSAQGVLPIFSKFIFFDWYNTLSTANFWDSIIGNARHPLSSQMRAALEDLFRRRKPLVGEWMRGKYTDAEIIATLNVQLPARYRTDYLLRELLRDCRNAPVDPDMARIVRALRPSAFLAVASDNMACFVHAAPKVLSAELHVDELLVSSDVGSLKKEAPHRFFGPTLDRYGLAPADALLIDDCTDTCAVFRSWGGTAIHFTSATQLRLELAHLVPAGLPATY</sequence>
<dbReference type="Proteomes" id="UP000317039">
    <property type="component" value="Chromosome"/>
</dbReference>
<reference evidence="1 2" key="1">
    <citation type="submission" date="2019-07" db="EMBL/GenBank/DDBJ databases">
        <title>Complete Genome Sequence and Methylome Analysis of Nocardia otitidis-caviarum NEB252.</title>
        <authorList>
            <person name="Fomenkov A."/>
            <person name="Anton B.P."/>
            <person name="Vincze T."/>
            <person name="Roberts R.J."/>
        </authorList>
    </citation>
    <scope>NUCLEOTIDE SEQUENCE [LARGE SCALE GENOMIC DNA]</scope>
    <source>
        <strain evidence="1 2">NEB252</strain>
    </source>
</reference>
<dbReference type="InterPro" id="IPR036412">
    <property type="entry name" value="HAD-like_sf"/>
</dbReference>
<evidence type="ECO:0000313" key="2">
    <source>
        <dbReference type="Proteomes" id="UP000317039"/>
    </source>
</evidence>
<name>A0A516NJF3_9NOCA</name>
<gene>
    <name evidence="1" type="ORF">FOH10_09965</name>
</gene>